<keyword evidence="3" id="KW-1185">Reference proteome</keyword>
<feature type="signal peptide" evidence="1">
    <location>
        <begin position="1"/>
        <end position="25"/>
    </location>
</feature>
<evidence type="ECO:0000313" key="3">
    <source>
        <dbReference type="Proteomes" id="UP000548978"/>
    </source>
</evidence>
<gene>
    <name evidence="2" type="ORF">FHS65_002584</name>
</gene>
<dbReference type="EMBL" id="JACIJB010000016">
    <property type="protein sequence ID" value="MBB5661814.1"/>
    <property type="molecule type" value="Genomic_DNA"/>
</dbReference>
<feature type="chain" id="PRO_5031340736" evidence="1">
    <location>
        <begin position="26"/>
        <end position="54"/>
    </location>
</feature>
<organism evidence="2 3">
    <name type="scientific">Brevundimonas halotolerans</name>
    <dbReference type="NCBI Taxonomy" id="69670"/>
    <lineage>
        <taxon>Bacteria</taxon>
        <taxon>Pseudomonadati</taxon>
        <taxon>Pseudomonadota</taxon>
        <taxon>Alphaproteobacteria</taxon>
        <taxon>Caulobacterales</taxon>
        <taxon>Caulobacteraceae</taxon>
        <taxon>Brevundimonas</taxon>
    </lineage>
</organism>
<reference evidence="2 3" key="1">
    <citation type="submission" date="2020-08" db="EMBL/GenBank/DDBJ databases">
        <title>Genomic Encyclopedia of Type Strains, Phase IV (KMG-IV): sequencing the most valuable type-strain genomes for metagenomic binning, comparative biology and taxonomic classification.</title>
        <authorList>
            <person name="Goeker M."/>
        </authorList>
    </citation>
    <scope>NUCLEOTIDE SEQUENCE [LARGE SCALE GENOMIC DNA]</scope>
    <source>
        <strain evidence="2 3">DSM 24448</strain>
    </source>
</reference>
<dbReference type="AlphaFoldDB" id="A0A7W9A5J4"/>
<accession>A0A7W9A5J4</accession>
<proteinExistence type="predicted"/>
<comment type="caution">
    <text evidence="2">The sequence shown here is derived from an EMBL/GenBank/DDBJ whole genome shotgun (WGS) entry which is preliminary data.</text>
</comment>
<feature type="non-terminal residue" evidence="2">
    <location>
        <position position="54"/>
    </location>
</feature>
<evidence type="ECO:0000313" key="2">
    <source>
        <dbReference type="EMBL" id="MBB5661814.1"/>
    </source>
</evidence>
<dbReference type="Proteomes" id="UP000548978">
    <property type="component" value="Unassembled WGS sequence"/>
</dbReference>
<protein>
    <submittedName>
        <fullName evidence="2">Opacity protein-like surface antigen</fullName>
    </submittedName>
</protein>
<evidence type="ECO:0000256" key="1">
    <source>
        <dbReference type="SAM" id="SignalP"/>
    </source>
</evidence>
<keyword evidence="1" id="KW-0732">Signal</keyword>
<name>A0A7W9A5J4_9CAUL</name>
<sequence length="54" mass="5453">MRVKSFILASSAAAALALGAGAASAEPNGWYGAVDAGWHKANDVYGFDTARPNG</sequence>